<dbReference type="InterPro" id="IPR039911">
    <property type="entry name" value="JIP3/JIP4"/>
</dbReference>
<dbReference type="GO" id="GO:0019894">
    <property type="term" value="F:kinesin binding"/>
    <property type="evidence" value="ECO:0007669"/>
    <property type="project" value="TreeGrafter"/>
</dbReference>
<evidence type="ECO:0000259" key="3">
    <source>
        <dbReference type="PROSITE" id="PS51776"/>
    </source>
</evidence>
<dbReference type="GO" id="GO:0016192">
    <property type="term" value="P:vesicle-mediated transport"/>
    <property type="evidence" value="ECO:0007669"/>
    <property type="project" value="TreeGrafter"/>
</dbReference>
<protein>
    <recommendedName>
        <fullName evidence="3">RH1 domain-containing protein</fullName>
    </recommendedName>
</protein>
<dbReference type="PANTHER" id="PTHR13886">
    <property type="entry name" value="JNK/SAPK-ASSOCIATED PROTEIN"/>
    <property type="match status" value="1"/>
</dbReference>
<feature type="compositionally biased region" description="Polar residues" evidence="2">
    <location>
        <begin position="236"/>
        <end position="245"/>
    </location>
</feature>
<gene>
    <name evidence="4" type="ORF">TBIB3V08_LOCUS7207</name>
</gene>
<reference evidence="4" key="1">
    <citation type="submission" date="2020-11" db="EMBL/GenBank/DDBJ databases">
        <authorList>
            <person name="Tran Van P."/>
        </authorList>
    </citation>
    <scope>NUCLEOTIDE SEQUENCE</scope>
</reference>
<keyword evidence="1" id="KW-0175">Coiled coil</keyword>
<dbReference type="GO" id="GO:0008432">
    <property type="term" value="F:JUN kinase binding"/>
    <property type="evidence" value="ECO:0007669"/>
    <property type="project" value="TreeGrafter"/>
</dbReference>
<dbReference type="PROSITE" id="PS51776">
    <property type="entry name" value="RH1"/>
    <property type="match status" value="1"/>
</dbReference>
<name>A0A7R9F1E0_9NEOP</name>
<dbReference type="AlphaFoldDB" id="A0A7R9F1E0"/>
<dbReference type="PANTHER" id="PTHR13886:SF4">
    <property type="entry name" value="JNK-INTERACTING PROTEIN 3"/>
    <property type="match status" value="1"/>
</dbReference>
<feature type="domain" description="RH1" evidence="3">
    <location>
        <begin position="7"/>
        <end position="95"/>
    </location>
</feature>
<dbReference type="GO" id="GO:0005078">
    <property type="term" value="F:MAP-kinase scaffold activity"/>
    <property type="evidence" value="ECO:0007669"/>
    <property type="project" value="InterPro"/>
</dbReference>
<accession>A0A7R9F1E0</accession>
<evidence type="ECO:0000313" key="4">
    <source>
        <dbReference type="EMBL" id="CAD7444841.1"/>
    </source>
</evidence>
<feature type="region of interest" description="Disordered" evidence="2">
    <location>
        <begin position="225"/>
        <end position="245"/>
    </location>
</feature>
<evidence type="ECO:0000256" key="1">
    <source>
        <dbReference type="SAM" id="Coils"/>
    </source>
</evidence>
<evidence type="ECO:0000256" key="2">
    <source>
        <dbReference type="SAM" id="MobiDB-lite"/>
    </source>
</evidence>
<sequence>MMEMEQETVYGTHEDSHVVMSEKVQSLAGSIYQEFEKMIGKYDEDVVKDLMPLVVNVLECLDLSYTENQEHEVELELLREDNEQLVTQYEREKQLRKTVEQKLLELEDAAEDERKELIGKIESLESIVRMLELKGKNSSDHVYRLEEKEQDQKREYAKLHERYTELFKTHMDYMERTKILMGSAEHLEGASRRIPSMNIPQMSRSSGPVSFGFTSLEANMRSMTSAGDFAGPVSPPDSNHSNTSLRNELQGMHMGTETGNELPSKNIETSEKGQLTDAVTLEHRGTVTISIVSPIGRTKTKKEQRSGNTLYQELSFQDAEALGEMDDGADITGSWVHPGEYASSGW</sequence>
<dbReference type="GO" id="GO:0005737">
    <property type="term" value="C:cytoplasm"/>
    <property type="evidence" value="ECO:0007669"/>
    <property type="project" value="TreeGrafter"/>
</dbReference>
<dbReference type="GO" id="GO:0030159">
    <property type="term" value="F:signaling receptor complex adaptor activity"/>
    <property type="evidence" value="ECO:0007669"/>
    <property type="project" value="TreeGrafter"/>
</dbReference>
<dbReference type="Gene3D" id="1.20.58.1770">
    <property type="match status" value="1"/>
</dbReference>
<feature type="coiled-coil region" evidence="1">
    <location>
        <begin position="68"/>
        <end position="162"/>
    </location>
</feature>
<dbReference type="FunFam" id="1.20.58.1770:FF:000001">
    <property type="entry name" value="C-Jun-amino-terminal kinase-interacting protein 3 isoform X1"/>
    <property type="match status" value="1"/>
</dbReference>
<dbReference type="InterPro" id="IPR034743">
    <property type="entry name" value="RH1"/>
</dbReference>
<dbReference type="Pfam" id="PF09744">
    <property type="entry name" value="RH1"/>
    <property type="match status" value="1"/>
</dbReference>
<dbReference type="EMBL" id="OD566908">
    <property type="protein sequence ID" value="CAD7444841.1"/>
    <property type="molecule type" value="Genomic_DNA"/>
</dbReference>
<organism evidence="4">
    <name type="scientific">Timema bartmani</name>
    <dbReference type="NCBI Taxonomy" id="61472"/>
    <lineage>
        <taxon>Eukaryota</taxon>
        <taxon>Metazoa</taxon>
        <taxon>Ecdysozoa</taxon>
        <taxon>Arthropoda</taxon>
        <taxon>Hexapoda</taxon>
        <taxon>Insecta</taxon>
        <taxon>Pterygota</taxon>
        <taxon>Neoptera</taxon>
        <taxon>Polyneoptera</taxon>
        <taxon>Phasmatodea</taxon>
        <taxon>Timematodea</taxon>
        <taxon>Timematoidea</taxon>
        <taxon>Timematidae</taxon>
        <taxon>Timema</taxon>
    </lineage>
</organism>
<proteinExistence type="predicted"/>